<evidence type="ECO:0000313" key="2">
    <source>
        <dbReference type="Proteomes" id="UP000537141"/>
    </source>
</evidence>
<reference evidence="1 2" key="1">
    <citation type="submission" date="2020-08" db="EMBL/GenBank/DDBJ databases">
        <title>Genomic Encyclopedia of Type Strains, Phase IV (KMG-IV): sequencing the most valuable type-strain genomes for metagenomic binning, comparative biology and taxonomic classification.</title>
        <authorList>
            <person name="Goeker M."/>
        </authorList>
    </citation>
    <scope>NUCLEOTIDE SEQUENCE [LARGE SCALE GENOMIC DNA]</scope>
    <source>
        <strain evidence="1 2">DSM 26287</strain>
    </source>
</reference>
<dbReference type="Proteomes" id="UP000537141">
    <property type="component" value="Unassembled WGS sequence"/>
</dbReference>
<protein>
    <submittedName>
        <fullName evidence="1">Uncharacterized protein</fullName>
    </submittedName>
</protein>
<name>A0A7X0NGV9_9GAMM</name>
<dbReference type="AlphaFoldDB" id="A0A7X0NGV9"/>
<proteinExistence type="predicted"/>
<gene>
    <name evidence="1" type="ORF">HNQ55_001588</name>
</gene>
<dbReference type="EMBL" id="JACHHU010000010">
    <property type="protein sequence ID" value="MBB6543081.1"/>
    <property type="molecule type" value="Genomic_DNA"/>
</dbReference>
<organism evidence="1 2">
    <name type="scientific">Thalassotalea piscium</name>
    <dbReference type="NCBI Taxonomy" id="1230533"/>
    <lineage>
        <taxon>Bacteria</taxon>
        <taxon>Pseudomonadati</taxon>
        <taxon>Pseudomonadota</taxon>
        <taxon>Gammaproteobacteria</taxon>
        <taxon>Alteromonadales</taxon>
        <taxon>Colwelliaceae</taxon>
        <taxon>Thalassotalea</taxon>
    </lineage>
</organism>
<evidence type="ECO:0000313" key="1">
    <source>
        <dbReference type="EMBL" id="MBB6543081.1"/>
    </source>
</evidence>
<comment type="caution">
    <text evidence="1">The sequence shown here is derived from an EMBL/GenBank/DDBJ whole genome shotgun (WGS) entry which is preliminary data.</text>
</comment>
<accession>A0A7X0NGV9</accession>
<keyword evidence="2" id="KW-1185">Reference proteome</keyword>
<sequence length="35" mass="4067">MLKIHVKSKYVDFGTMSFADYSKSKTEYFLIAGIF</sequence>